<dbReference type="AlphaFoldDB" id="A0A9P4PB38"/>
<comment type="caution">
    <text evidence="3">The sequence shown here is derived from an EMBL/GenBank/DDBJ whole genome shotgun (WGS) entry which is preliminary data.</text>
</comment>
<keyword evidence="1" id="KW-0175">Coiled coil</keyword>
<keyword evidence="4" id="KW-1185">Reference proteome</keyword>
<evidence type="ECO:0000256" key="2">
    <source>
        <dbReference type="SAM" id="MobiDB-lite"/>
    </source>
</evidence>
<protein>
    <submittedName>
        <fullName evidence="3">Uncharacterized protein</fullName>
    </submittedName>
</protein>
<sequence length="1075" mass="120221">MSAADPELARELSAIINSPCPVSLIKLAAILSKTDALTVRACIRQQSPCAVAKLTSSLYDALPVWQCCVNILQSLSQSLEFKTELLSRNTALLDALLKKANTSQQNFEQYHGLCLQLLTDPLPEAVPLPASVQSFFLRVFEQASRKPTVQNLKPIYYMLTGACRGFLSLLTFDAKQLFDEQLCHILKAKVAPENFMLLLWCFGVAILAEHPELIDNASGPHESARDGTVNKDLPVEWVTAAGRKLFESANACKKTINLACLSVIWAIKDGSGVPDDEAIQGIRIATRALQLVDQRLLEQWADADMNAMNTISKLWEKIQRCDVKPAIQREALCFYAVVGGANKLSPAVVEAYEAALVNIKGWSAMEAQRSLSFSLPLFADRMQQASVQSLLSQLLEINHSPTSVEQIQDATILVNEIAATASRHALFRSHIITALSNSGVQAGIEAFLAYCTRTYEEYQASFCPSHNNIVHRRCISATISMLLTIIVVAGPDQFPRIPSRLGITLVEKQGQLSMPAIQCMHIPRTLPPSVSLFEQECTPISGLPLQDWRSRLKNELKNQASYQQDSLIRAVAQICQDLENRCDTVEGPLRSERKKTAALTEELDQTRACVKSLEQKRVDDNLFLGTLEAEKIRLEKDNDELSSRLEDLRLELEKSNSQADTALHEAEEAYNYKEMHLRSVILQHEETIENHHKEQETLRERTVALGAKLAEQEAGRCELADQYNDLQNRFQKEQDIVENQRQAHVRLEDHCNNLQTRLLEEERELNEGKQSAIQKEEELAQIGKKVAALESDLQQTRADLATTTERLEDLQLRHHELAQSSTEALQEVEAQCESDLEAAASKAAEEYRRLHEAYDDTRQNFERVQASIPSLQLQIRGLEQDCLTKENELEVLRAWRKRVFASIDDLPAPEPVPVRRVSKAAYQHDQPGPTHGITNTAMDHLADASFSSNSQVSRDGSTPKRSKPRPSSKDLSARVSYNNPSTISKTSSTRPKSQRSALRPISPNRRHTTVGVPVTEREDDQGRQSLPLRKRRSSSRGSDEEDFEMAFAASTPFTPGRFAAGTETWRQEDGSTTEL</sequence>
<feature type="compositionally biased region" description="Polar residues" evidence="2">
    <location>
        <begin position="975"/>
        <end position="996"/>
    </location>
</feature>
<feature type="coiled-coil region" evidence="1">
    <location>
        <begin position="596"/>
        <end position="860"/>
    </location>
</feature>
<dbReference type="OrthoDB" id="5332870at2759"/>
<evidence type="ECO:0000313" key="4">
    <source>
        <dbReference type="Proteomes" id="UP000799764"/>
    </source>
</evidence>
<evidence type="ECO:0000313" key="3">
    <source>
        <dbReference type="EMBL" id="KAF2440577.1"/>
    </source>
</evidence>
<dbReference type="Proteomes" id="UP000799764">
    <property type="component" value="Unassembled WGS sequence"/>
</dbReference>
<proteinExistence type="predicted"/>
<dbReference type="EMBL" id="MU001507">
    <property type="protein sequence ID" value="KAF2440577.1"/>
    <property type="molecule type" value="Genomic_DNA"/>
</dbReference>
<feature type="compositionally biased region" description="Polar residues" evidence="2">
    <location>
        <begin position="947"/>
        <end position="956"/>
    </location>
</feature>
<accession>A0A9P4PB38</accession>
<feature type="region of interest" description="Disordered" evidence="2">
    <location>
        <begin position="947"/>
        <end position="1075"/>
    </location>
</feature>
<evidence type="ECO:0000256" key="1">
    <source>
        <dbReference type="SAM" id="Coils"/>
    </source>
</evidence>
<organism evidence="3 4">
    <name type="scientific">Karstenula rhodostoma CBS 690.94</name>
    <dbReference type="NCBI Taxonomy" id="1392251"/>
    <lineage>
        <taxon>Eukaryota</taxon>
        <taxon>Fungi</taxon>
        <taxon>Dikarya</taxon>
        <taxon>Ascomycota</taxon>
        <taxon>Pezizomycotina</taxon>
        <taxon>Dothideomycetes</taxon>
        <taxon>Pleosporomycetidae</taxon>
        <taxon>Pleosporales</taxon>
        <taxon>Massarineae</taxon>
        <taxon>Didymosphaeriaceae</taxon>
        <taxon>Karstenula</taxon>
    </lineage>
</organism>
<gene>
    <name evidence="3" type="ORF">P171DRAFT_435362</name>
</gene>
<name>A0A9P4PB38_9PLEO</name>
<reference evidence="3" key="1">
    <citation type="journal article" date="2020" name="Stud. Mycol.">
        <title>101 Dothideomycetes genomes: a test case for predicting lifestyles and emergence of pathogens.</title>
        <authorList>
            <person name="Haridas S."/>
            <person name="Albert R."/>
            <person name="Binder M."/>
            <person name="Bloem J."/>
            <person name="Labutti K."/>
            <person name="Salamov A."/>
            <person name="Andreopoulos B."/>
            <person name="Baker S."/>
            <person name="Barry K."/>
            <person name="Bills G."/>
            <person name="Bluhm B."/>
            <person name="Cannon C."/>
            <person name="Castanera R."/>
            <person name="Culley D."/>
            <person name="Daum C."/>
            <person name="Ezra D."/>
            <person name="Gonzalez J."/>
            <person name="Henrissat B."/>
            <person name="Kuo A."/>
            <person name="Liang C."/>
            <person name="Lipzen A."/>
            <person name="Lutzoni F."/>
            <person name="Magnuson J."/>
            <person name="Mondo S."/>
            <person name="Nolan M."/>
            <person name="Ohm R."/>
            <person name="Pangilinan J."/>
            <person name="Park H.-J."/>
            <person name="Ramirez L."/>
            <person name="Alfaro M."/>
            <person name="Sun H."/>
            <person name="Tritt A."/>
            <person name="Yoshinaga Y."/>
            <person name="Zwiers L.-H."/>
            <person name="Turgeon B."/>
            <person name="Goodwin S."/>
            <person name="Spatafora J."/>
            <person name="Crous P."/>
            <person name="Grigoriev I."/>
        </authorList>
    </citation>
    <scope>NUCLEOTIDE SEQUENCE</scope>
    <source>
        <strain evidence="3">CBS 690.94</strain>
    </source>
</reference>